<gene>
    <name evidence="1" type="ORF">HLI_20150</name>
</gene>
<proteinExistence type="predicted"/>
<evidence type="ECO:0000313" key="1">
    <source>
        <dbReference type="EMBL" id="QAS54721.1"/>
    </source>
</evidence>
<accession>A0A410MJ38</accession>
<dbReference type="KEGG" id="hli:HLI_20150"/>
<sequence length="245" mass="28512">MPKPQVMIVGTFHMRHTTDLVAPDAGSVFSAAKQREIKKVIDSLEQFKPNRIAVEVIKEDNQILNEEYQKYIHEDLEAEVNEVHQIGFPLAKLLGHSEVYAVDWMGTVGNRGIGNVLKWAEFNQPDLYEYIEEAYLSKEKTELKDKRIDRHVYDCNREESVKKEHELNLAIARIGKDKEYIGIDWVRWWYQRNLIIYSNIAEITKQPTDRTLMIVGHAHVHILSQLLKESGCFDVFPATDYLQKT</sequence>
<dbReference type="RefSeq" id="WP_128526949.1">
    <property type="nucleotide sequence ID" value="NZ_CP026118.1"/>
</dbReference>
<evidence type="ECO:0000313" key="2">
    <source>
        <dbReference type="Proteomes" id="UP000287756"/>
    </source>
</evidence>
<dbReference type="AlphaFoldDB" id="A0A410MJ38"/>
<reference evidence="1 2" key="1">
    <citation type="submission" date="2018-01" db="EMBL/GenBank/DDBJ databases">
        <title>The whole genome sequencing and assembly of Halobacillus litoralis ERB031 strain.</title>
        <authorList>
            <person name="Lee S.-J."/>
            <person name="Park M.-K."/>
            <person name="Kim J.-Y."/>
            <person name="Lee Y.-J."/>
            <person name="Yi H."/>
            <person name="Bahn Y.-S."/>
            <person name="Kim J.F."/>
            <person name="Lee D.-W."/>
        </authorList>
    </citation>
    <scope>NUCLEOTIDE SEQUENCE [LARGE SCALE GENOMIC DNA]</scope>
    <source>
        <strain evidence="1 2">ERB 031</strain>
    </source>
</reference>
<organism evidence="1 2">
    <name type="scientific">Halobacillus litoralis</name>
    <dbReference type="NCBI Taxonomy" id="45668"/>
    <lineage>
        <taxon>Bacteria</taxon>
        <taxon>Bacillati</taxon>
        <taxon>Bacillota</taxon>
        <taxon>Bacilli</taxon>
        <taxon>Bacillales</taxon>
        <taxon>Bacillaceae</taxon>
        <taxon>Halobacillus</taxon>
    </lineage>
</organism>
<dbReference type="OrthoDB" id="2080342at2"/>
<name>A0A410MJ38_9BACI</name>
<dbReference type="Proteomes" id="UP000287756">
    <property type="component" value="Chromosome"/>
</dbReference>
<dbReference type="Pfam" id="PF18950">
    <property type="entry name" value="DUF5694"/>
    <property type="match status" value="1"/>
</dbReference>
<dbReference type="EMBL" id="CP026118">
    <property type="protein sequence ID" value="QAS54721.1"/>
    <property type="molecule type" value="Genomic_DNA"/>
</dbReference>
<protein>
    <submittedName>
        <fullName evidence="1">Uncharacterized protein</fullName>
    </submittedName>
</protein>
<dbReference type="InterPro" id="IPR043749">
    <property type="entry name" value="DUF5694"/>
</dbReference>